<evidence type="ECO:0000256" key="2">
    <source>
        <dbReference type="ARBA" id="ARBA00023015"/>
    </source>
</evidence>
<comment type="caution">
    <text evidence="7">The sequence shown here is derived from an EMBL/GenBank/DDBJ whole genome shotgun (WGS) entry which is preliminary data.</text>
</comment>
<dbReference type="InterPro" id="IPR039538">
    <property type="entry name" value="BetI_C"/>
</dbReference>
<organism evidence="7 8">
    <name type="scientific">Brevibacterium linens</name>
    <dbReference type="NCBI Taxonomy" id="1703"/>
    <lineage>
        <taxon>Bacteria</taxon>
        <taxon>Bacillati</taxon>
        <taxon>Actinomycetota</taxon>
        <taxon>Actinomycetes</taxon>
        <taxon>Micrococcales</taxon>
        <taxon>Brevibacteriaceae</taxon>
        <taxon>Brevibacterium</taxon>
    </lineage>
</organism>
<name>A0A0B9AST0_BRELN</name>
<evidence type="ECO:0000313" key="8">
    <source>
        <dbReference type="Proteomes" id="UP000031488"/>
    </source>
</evidence>
<reference evidence="7 8" key="1">
    <citation type="submission" date="2014-11" db="EMBL/GenBank/DDBJ databases">
        <title>Draft Genome Sequence of Brevibacterium linens AE038-8.</title>
        <authorList>
            <person name="Maizel D."/>
            <person name="Utturkar S.M."/>
            <person name="Brown S.D."/>
            <person name="Ferrero M."/>
            <person name="Rosen B.P."/>
        </authorList>
    </citation>
    <scope>NUCLEOTIDE SEQUENCE [LARGE SCALE GENOMIC DNA]</scope>
    <source>
        <strain evidence="7 8">AE038-8</strain>
    </source>
</reference>
<dbReference type="GO" id="GO:0003700">
    <property type="term" value="F:DNA-binding transcription factor activity"/>
    <property type="evidence" value="ECO:0007669"/>
    <property type="project" value="TreeGrafter"/>
</dbReference>
<dbReference type="Pfam" id="PF00440">
    <property type="entry name" value="TetR_N"/>
    <property type="match status" value="1"/>
</dbReference>
<evidence type="ECO:0000256" key="4">
    <source>
        <dbReference type="ARBA" id="ARBA00023163"/>
    </source>
</evidence>
<dbReference type="InterPro" id="IPR001647">
    <property type="entry name" value="HTH_TetR"/>
</dbReference>
<feature type="DNA-binding region" description="H-T-H motif" evidence="5">
    <location>
        <begin position="36"/>
        <end position="55"/>
    </location>
</feature>
<keyword evidence="2" id="KW-0805">Transcription regulation</keyword>
<evidence type="ECO:0000313" key="7">
    <source>
        <dbReference type="EMBL" id="KHS53924.1"/>
    </source>
</evidence>
<dbReference type="RefSeq" id="WP_052239688.1">
    <property type="nucleotide sequence ID" value="NZ_JTJZ01000012.1"/>
</dbReference>
<dbReference type="PROSITE" id="PS50977">
    <property type="entry name" value="HTH_TETR_2"/>
    <property type="match status" value="1"/>
</dbReference>
<dbReference type="OrthoDB" id="9816296at2"/>
<evidence type="ECO:0000256" key="1">
    <source>
        <dbReference type="ARBA" id="ARBA00022491"/>
    </source>
</evidence>
<dbReference type="Gene3D" id="1.10.357.10">
    <property type="entry name" value="Tetracycline Repressor, domain 2"/>
    <property type="match status" value="1"/>
</dbReference>
<evidence type="ECO:0000256" key="3">
    <source>
        <dbReference type="ARBA" id="ARBA00023125"/>
    </source>
</evidence>
<dbReference type="InterPro" id="IPR036271">
    <property type="entry name" value="Tet_transcr_reg_TetR-rel_C_sf"/>
</dbReference>
<dbReference type="SUPFAM" id="SSF46689">
    <property type="entry name" value="Homeodomain-like"/>
    <property type="match status" value="1"/>
</dbReference>
<feature type="domain" description="HTH tetR-type" evidence="6">
    <location>
        <begin position="13"/>
        <end position="73"/>
    </location>
</feature>
<proteinExistence type="predicted"/>
<keyword evidence="3 5" id="KW-0238">DNA-binding</keyword>
<dbReference type="Proteomes" id="UP000031488">
    <property type="component" value="Unassembled WGS sequence"/>
</dbReference>
<dbReference type="AlphaFoldDB" id="A0A0B9AST0"/>
<evidence type="ECO:0000259" key="6">
    <source>
        <dbReference type="PROSITE" id="PS50977"/>
    </source>
</evidence>
<dbReference type="InterPro" id="IPR050109">
    <property type="entry name" value="HTH-type_TetR-like_transc_reg"/>
</dbReference>
<dbReference type="SUPFAM" id="SSF48498">
    <property type="entry name" value="Tetracyclin repressor-like, C-terminal domain"/>
    <property type="match status" value="1"/>
</dbReference>
<sequence>MSPRPSQPPEQAEAKKFAIIQATLDAIVAKGPAAVRLGDVAKAVGMSIGTVQYYFASRDELLAQAFSFHTATVLLHLEEMSKPGDDPRGRMARYRLHDAFAAVHGVGMHEQRSRIWLELVTAARADEGLQNCVDAVFAGWRKLFRTIVDEGLERHEFGLFQLSAAEVVDTFLAIIDGFDLATVAGHGPDPQTMTRILIETADRLLEG</sequence>
<dbReference type="PATRIC" id="fig|1703.6.peg.269"/>
<protein>
    <submittedName>
        <fullName evidence="7">Transcriptional regulator, TetR family</fullName>
    </submittedName>
</protein>
<dbReference type="InterPro" id="IPR009057">
    <property type="entry name" value="Homeodomain-like_sf"/>
</dbReference>
<gene>
    <name evidence="7" type="ORF">AE0388_0385</name>
</gene>
<dbReference type="Pfam" id="PF13977">
    <property type="entry name" value="TetR_C_6"/>
    <property type="match status" value="1"/>
</dbReference>
<dbReference type="EMBL" id="JTJZ01000012">
    <property type="protein sequence ID" value="KHS53924.1"/>
    <property type="molecule type" value="Genomic_DNA"/>
</dbReference>
<dbReference type="GO" id="GO:0000976">
    <property type="term" value="F:transcription cis-regulatory region binding"/>
    <property type="evidence" value="ECO:0007669"/>
    <property type="project" value="TreeGrafter"/>
</dbReference>
<dbReference type="PANTHER" id="PTHR30055:SF234">
    <property type="entry name" value="HTH-TYPE TRANSCRIPTIONAL REGULATOR BETI"/>
    <property type="match status" value="1"/>
</dbReference>
<accession>A0A0B9AST0</accession>
<dbReference type="PANTHER" id="PTHR30055">
    <property type="entry name" value="HTH-TYPE TRANSCRIPTIONAL REGULATOR RUTR"/>
    <property type="match status" value="1"/>
</dbReference>
<keyword evidence="1" id="KW-0678">Repressor</keyword>
<evidence type="ECO:0000256" key="5">
    <source>
        <dbReference type="PROSITE-ProRule" id="PRU00335"/>
    </source>
</evidence>
<keyword evidence="4" id="KW-0804">Transcription</keyword>
<keyword evidence="8" id="KW-1185">Reference proteome</keyword>